<dbReference type="InterPro" id="IPR036709">
    <property type="entry name" value="Autotransporte_beta_dom_sf"/>
</dbReference>
<dbReference type="AlphaFoldDB" id="A0A2X4UM25"/>
<dbReference type="InterPro" id="IPR006315">
    <property type="entry name" value="OM_autotransptr_brl_dom"/>
</dbReference>
<dbReference type="NCBIfam" id="TIGR01414">
    <property type="entry name" value="autotrans_barl"/>
    <property type="match status" value="1"/>
</dbReference>
<dbReference type="InterPro" id="IPR050909">
    <property type="entry name" value="Bact_Autotransporter_VF"/>
</dbReference>
<name>A0A2X4UM25_9GAMM</name>
<dbReference type="Pfam" id="PF03797">
    <property type="entry name" value="Autotransporter"/>
    <property type="match status" value="1"/>
</dbReference>
<gene>
    <name evidence="2" type="primary">icsA_7</name>
    <name evidence="2" type="ORF">NCTC12151_01817</name>
</gene>
<proteinExistence type="predicted"/>
<feature type="domain" description="Autotransporter" evidence="1">
    <location>
        <begin position="1"/>
        <end position="244"/>
    </location>
</feature>
<dbReference type="KEGG" id="lri:NCTC12151_01817"/>
<dbReference type="SUPFAM" id="SSF103515">
    <property type="entry name" value="Autotransporter"/>
    <property type="match status" value="1"/>
</dbReference>
<organism evidence="2 3">
    <name type="scientific">Leminorella richardii</name>
    <dbReference type="NCBI Taxonomy" id="158841"/>
    <lineage>
        <taxon>Bacteria</taxon>
        <taxon>Pseudomonadati</taxon>
        <taxon>Pseudomonadota</taxon>
        <taxon>Gammaproteobacteria</taxon>
        <taxon>Enterobacterales</taxon>
        <taxon>Budviciaceae</taxon>
        <taxon>Leminorella</taxon>
    </lineage>
</organism>
<dbReference type="PROSITE" id="PS51208">
    <property type="entry name" value="AUTOTRANSPORTER"/>
    <property type="match status" value="1"/>
</dbReference>
<dbReference type="PANTHER" id="PTHR12338:SF5">
    <property type="entry name" value="ANTIGEN 43-RELATED"/>
    <property type="match status" value="1"/>
</dbReference>
<dbReference type="RefSeq" id="WP_232054886.1">
    <property type="nucleotide sequence ID" value="NZ_LR698987.1"/>
</dbReference>
<keyword evidence="3" id="KW-1185">Reference proteome</keyword>
<accession>A0A2X4UM25</accession>
<reference evidence="2 3" key="1">
    <citation type="submission" date="2018-06" db="EMBL/GenBank/DDBJ databases">
        <authorList>
            <consortium name="Pathogen Informatics"/>
            <person name="Doyle S."/>
        </authorList>
    </citation>
    <scope>NUCLEOTIDE SEQUENCE [LARGE SCALE GENOMIC DNA]</scope>
    <source>
        <strain evidence="2 3">NCTC12151</strain>
    </source>
</reference>
<dbReference type="Proteomes" id="UP000249005">
    <property type="component" value="Chromosome 1"/>
</dbReference>
<dbReference type="Gene3D" id="2.40.128.130">
    <property type="entry name" value="Autotransporter beta-domain"/>
    <property type="match status" value="1"/>
</dbReference>
<dbReference type="SMART" id="SM00869">
    <property type="entry name" value="Autotransporter"/>
    <property type="match status" value="1"/>
</dbReference>
<dbReference type="InterPro" id="IPR005546">
    <property type="entry name" value="Autotransporte_beta"/>
</dbReference>
<evidence type="ECO:0000313" key="3">
    <source>
        <dbReference type="Proteomes" id="UP000249005"/>
    </source>
</evidence>
<evidence type="ECO:0000259" key="1">
    <source>
        <dbReference type="PROSITE" id="PS51208"/>
    </source>
</evidence>
<dbReference type="PANTHER" id="PTHR12338">
    <property type="entry name" value="AUTOTRANSPORTER"/>
    <property type="match status" value="1"/>
</dbReference>
<evidence type="ECO:0000313" key="2">
    <source>
        <dbReference type="EMBL" id="SQI40946.1"/>
    </source>
</evidence>
<sequence>MTNDVHGSGTVIKRGTGTVQIDGDNVAAGLIDIENGLVLVGGKPDSMTTRSSAAATTLNGIYVDSWVQYSWLDATVKGQGAASESYDMDGFSASVEAGYRMPIYHGENGSVYLTPQGQVTWTGITADNHREANGTKVTSAGSDNVQTRLGMKISRDGVSDADKGTDKLFTVYAEANWLYNSELAGARLDGVTVRQAGSRNVGELKLGAEGQLNRNLNVWTNVAQQLGDKGYSDTAVTLGVKYRF</sequence>
<dbReference type="GO" id="GO:0019867">
    <property type="term" value="C:outer membrane"/>
    <property type="evidence" value="ECO:0007669"/>
    <property type="project" value="InterPro"/>
</dbReference>
<dbReference type="EMBL" id="LS483470">
    <property type="protein sequence ID" value="SQI40946.1"/>
    <property type="molecule type" value="Genomic_DNA"/>
</dbReference>
<protein>
    <submittedName>
        <fullName evidence="2">Outer membrane protein IcsA autotransporter</fullName>
    </submittedName>
</protein>